<reference evidence="2 3" key="1">
    <citation type="submission" date="2024-08" db="EMBL/GenBank/DDBJ databases">
        <title>Draft Genome Sequence of Legionella lytica strain DSB2004, Isolated From a Fire Sprinkler System.</title>
        <authorList>
            <person name="Everhart A.D."/>
            <person name="Kidane D.T."/>
            <person name="Farone A.L."/>
            <person name="Farone M.B."/>
        </authorList>
    </citation>
    <scope>NUCLEOTIDE SEQUENCE [LARGE SCALE GENOMIC DNA]</scope>
    <source>
        <strain evidence="2 3">DSB2004</strain>
    </source>
</reference>
<gene>
    <name evidence="2" type="ORF">ACD661_07310</name>
</gene>
<evidence type="ECO:0000256" key="1">
    <source>
        <dbReference type="SAM" id="Phobius"/>
    </source>
</evidence>
<keyword evidence="1" id="KW-0472">Membrane</keyword>
<organism evidence="2 3">
    <name type="scientific">Legionella lytica</name>
    <dbReference type="NCBI Taxonomy" id="96232"/>
    <lineage>
        <taxon>Bacteria</taxon>
        <taxon>Pseudomonadati</taxon>
        <taxon>Pseudomonadota</taxon>
        <taxon>Gammaproteobacteria</taxon>
        <taxon>Legionellales</taxon>
        <taxon>Legionellaceae</taxon>
        <taxon>Legionella</taxon>
    </lineage>
</organism>
<evidence type="ECO:0000313" key="2">
    <source>
        <dbReference type="EMBL" id="MFJ1268360.1"/>
    </source>
</evidence>
<protein>
    <recommendedName>
        <fullName evidence="4">Inner membrane protein</fullName>
    </recommendedName>
</protein>
<name>A0ABW8DA13_9GAMM</name>
<evidence type="ECO:0008006" key="4">
    <source>
        <dbReference type="Google" id="ProtNLM"/>
    </source>
</evidence>
<keyword evidence="3" id="KW-1185">Reference proteome</keyword>
<proteinExistence type="predicted"/>
<dbReference type="Proteomes" id="UP001615550">
    <property type="component" value="Unassembled WGS sequence"/>
</dbReference>
<feature type="transmembrane region" description="Helical" evidence="1">
    <location>
        <begin position="7"/>
        <end position="33"/>
    </location>
</feature>
<dbReference type="EMBL" id="JBGORX010000001">
    <property type="protein sequence ID" value="MFJ1268360.1"/>
    <property type="molecule type" value="Genomic_DNA"/>
</dbReference>
<keyword evidence="1" id="KW-1133">Transmembrane helix</keyword>
<sequence>MDSMIELIGYVASFLVFATFYVKNILTLRLIAISSNVAFILYALGSDLHPIFLLHSLLLPLNLYRIFELRRNTGSLNSANVEAAS</sequence>
<keyword evidence="1" id="KW-0812">Transmembrane</keyword>
<feature type="transmembrane region" description="Helical" evidence="1">
    <location>
        <begin position="39"/>
        <end position="61"/>
    </location>
</feature>
<accession>A0ABW8DA13</accession>
<evidence type="ECO:0000313" key="3">
    <source>
        <dbReference type="Proteomes" id="UP001615550"/>
    </source>
</evidence>
<comment type="caution">
    <text evidence="2">The sequence shown here is derived from an EMBL/GenBank/DDBJ whole genome shotgun (WGS) entry which is preliminary data.</text>
</comment>
<dbReference type="RefSeq" id="WP_400187244.1">
    <property type="nucleotide sequence ID" value="NZ_JBGORX010000001.1"/>
</dbReference>